<dbReference type="OMA" id="WCVEQIV"/>
<keyword evidence="3" id="KW-1185">Reference proteome</keyword>
<name>A0A642UQF1_DIURU</name>
<dbReference type="OrthoDB" id="4092858at2759"/>
<dbReference type="RefSeq" id="XP_034012761.1">
    <property type="nucleotide sequence ID" value="XM_034154986.1"/>
</dbReference>
<sequence>MSLEARLNDSLNDILKTSGYIFEIINNNKKQSNLITGTNNQLISQPIVQQLARNLAKFDEILDETVSKLNDVKWCVEETVGRQQREAESKIKEQLEQQRLQEEAKRQEEQRREEEGQRQREEEERRKRLEQERIQKEKLEKERLEKQRLEKEKQERERREWERQEKEREEKERKEREVREAEASLANFNQPFDFDLGGSEGGIPNPTDILSTINYQQNSGDLNDSNNMMNDLLQNDDSLLGGLNLDQLDSGFDGNNQANSLDDGFDVDNFLNQFDQ</sequence>
<evidence type="ECO:0000313" key="2">
    <source>
        <dbReference type="EMBL" id="KAA8903459.1"/>
    </source>
</evidence>
<gene>
    <name evidence="2" type="ORF">DIURU_002345</name>
</gene>
<comment type="caution">
    <text evidence="2">The sequence shown here is derived from an EMBL/GenBank/DDBJ whole genome shotgun (WGS) entry which is preliminary data.</text>
</comment>
<dbReference type="EMBL" id="SWFT01000067">
    <property type="protein sequence ID" value="KAA8903459.1"/>
    <property type="molecule type" value="Genomic_DNA"/>
</dbReference>
<organism evidence="2 3">
    <name type="scientific">Diutina rugosa</name>
    <name type="common">Yeast</name>
    <name type="synonym">Candida rugosa</name>
    <dbReference type="NCBI Taxonomy" id="5481"/>
    <lineage>
        <taxon>Eukaryota</taxon>
        <taxon>Fungi</taxon>
        <taxon>Dikarya</taxon>
        <taxon>Ascomycota</taxon>
        <taxon>Saccharomycotina</taxon>
        <taxon>Pichiomycetes</taxon>
        <taxon>Debaryomycetaceae</taxon>
        <taxon>Diutina</taxon>
    </lineage>
</organism>
<protein>
    <submittedName>
        <fullName evidence="2">Uncharacterized protein</fullName>
    </submittedName>
</protein>
<dbReference type="VEuPathDB" id="FungiDB:DIURU_002345"/>
<reference evidence="2 3" key="1">
    <citation type="submission" date="2019-07" db="EMBL/GenBank/DDBJ databases">
        <title>Genome assembly of two rare yeast pathogens: Diutina rugosa and Trichomonascus ciferrii.</title>
        <authorList>
            <person name="Mixao V."/>
            <person name="Saus E."/>
            <person name="Hansen A."/>
            <person name="Lass-Flor C."/>
            <person name="Gabaldon T."/>
        </authorList>
    </citation>
    <scope>NUCLEOTIDE SEQUENCE [LARGE SCALE GENOMIC DNA]</scope>
    <source>
        <strain evidence="2 3">CBS 613</strain>
    </source>
</reference>
<dbReference type="InterPro" id="IPR021017">
    <property type="entry name" value="Mediator_Med2_fun"/>
</dbReference>
<accession>A0A642UQF1</accession>
<feature type="region of interest" description="Disordered" evidence="1">
    <location>
        <begin position="102"/>
        <end position="129"/>
    </location>
</feature>
<dbReference type="AlphaFoldDB" id="A0A642UQF1"/>
<proteinExistence type="predicted"/>
<dbReference type="Proteomes" id="UP000449547">
    <property type="component" value="Unassembled WGS sequence"/>
</dbReference>
<evidence type="ECO:0000313" key="3">
    <source>
        <dbReference type="Proteomes" id="UP000449547"/>
    </source>
</evidence>
<dbReference type="GeneID" id="54780996"/>
<feature type="region of interest" description="Disordered" evidence="1">
    <location>
        <begin position="148"/>
        <end position="177"/>
    </location>
</feature>
<evidence type="ECO:0000256" key="1">
    <source>
        <dbReference type="SAM" id="MobiDB-lite"/>
    </source>
</evidence>
<dbReference type="Pfam" id="PF11214">
    <property type="entry name" value="Med2"/>
    <property type="match status" value="1"/>
</dbReference>